<dbReference type="EMBL" id="PXOH01000030">
    <property type="protein sequence ID" value="PSF33466.1"/>
    <property type="molecule type" value="Genomic_DNA"/>
</dbReference>
<evidence type="ECO:0000256" key="1">
    <source>
        <dbReference type="SAM" id="MobiDB-lite"/>
    </source>
</evidence>
<proteinExistence type="predicted"/>
<keyword evidence="3" id="KW-1185">Reference proteome</keyword>
<protein>
    <recommendedName>
        <fullName evidence="4">ParB/Sulfiredoxin domain-containing protein</fullName>
    </recommendedName>
</protein>
<evidence type="ECO:0000313" key="3">
    <source>
        <dbReference type="Proteomes" id="UP000239001"/>
    </source>
</evidence>
<evidence type="ECO:0008006" key="4">
    <source>
        <dbReference type="Google" id="ProtNLM"/>
    </source>
</evidence>
<organism evidence="2 3">
    <name type="scientific">Aphanothece hegewaldii CCALA 016</name>
    <dbReference type="NCBI Taxonomy" id="2107694"/>
    <lineage>
        <taxon>Bacteria</taxon>
        <taxon>Bacillati</taxon>
        <taxon>Cyanobacteriota</taxon>
        <taxon>Cyanophyceae</taxon>
        <taxon>Oscillatoriophycideae</taxon>
        <taxon>Chroococcales</taxon>
        <taxon>Aphanothecaceae</taxon>
        <taxon>Aphanothece</taxon>
    </lineage>
</organism>
<comment type="caution">
    <text evidence="2">The sequence shown here is derived from an EMBL/GenBank/DDBJ whole genome shotgun (WGS) entry which is preliminary data.</text>
</comment>
<name>A0A2T1LT54_9CHRO</name>
<dbReference type="AlphaFoldDB" id="A0A2T1LT54"/>
<sequence>MVDKTDNIKIDLEFKSLIPPLGTEERQQLKENLLTYGCRDALVLWKKQRILIDGHNRFEICTQHGIPFNVVELEFEDRDTVIAWIIDNQLGRRNLTPEALSYLRGKRYSIQKRQGQRSDLNQSDEKLTSRQSGEKLSDMMGKDYKVGSRTIERDAKYAHAIDHLAQTLGNDVRKELLGRDTRISKKATIELAQLAENDPNQAYMALDSLKEGLKPLSVAPHLKFHPGALVEINTPNNKKIHERFGRIASVHEQRVDVWVRNTQTMTMHKYQLKFHQIQIVSFNKQPVLKDVCERIAKLRGRNIDPFEHCLLDLLEQTVVLTPIESEYLEQLEAKYRVMLYP</sequence>
<feature type="compositionally biased region" description="Basic and acidic residues" evidence="1">
    <location>
        <begin position="123"/>
        <end position="141"/>
    </location>
</feature>
<dbReference type="OrthoDB" id="505288at2"/>
<accession>A0A2T1LT54</accession>
<feature type="region of interest" description="Disordered" evidence="1">
    <location>
        <begin position="111"/>
        <end position="141"/>
    </location>
</feature>
<dbReference type="RefSeq" id="WP_106458700.1">
    <property type="nucleotide sequence ID" value="NZ_PXOH01000030.1"/>
</dbReference>
<gene>
    <name evidence="2" type="ORF">C7H19_20060</name>
</gene>
<evidence type="ECO:0000313" key="2">
    <source>
        <dbReference type="EMBL" id="PSF33466.1"/>
    </source>
</evidence>
<reference evidence="2 3" key="2">
    <citation type="submission" date="2018-03" db="EMBL/GenBank/DDBJ databases">
        <authorList>
            <person name="Keele B.F."/>
        </authorList>
    </citation>
    <scope>NUCLEOTIDE SEQUENCE [LARGE SCALE GENOMIC DNA]</scope>
    <source>
        <strain evidence="2 3">CCALA 016</strain>
    </source>
</reference>
<reference evidence="2 3" key="1">
    <citation type="submission" date="2018-03" db="EMBL/GenBank/DDBJ databases">
        <title>The ancient ancestry and fast evolution of plastids.</title>
        <authorList>
            <person name="Moore K.R."/>
            <person name="Magnabosco C."/>
            <person name="Momper L."/>
            <person name="Gold D.A."/>
            <person name="Bosak T."/>
            <person name="Fournier G.P."/>
        </authorList>
    </citation>
    <scope>NUCLEOTIDE SEQUENCE [LARGE SCALE GENOMIC DNA]</scope>
    <source>
        <strain evidence="2 3">CCALA 016</strain>
    </source>
</reference>
<feature type="compositionally biased region" description="Polar residues" evidence="1">
    <location>
        <begin position="111"/>
        <end position="121"/>
    </location>
</feature>
<dbReference type="Proteomes" id="UP000239001">
    <property type="component" value="Unassembled WGS sequence"/>
</dbReference>